<evidence type="ECO:0000313" key="3">
    <source>
        <dbReference type="Proteomes" id="UP000029500"/>
    </source>
</evidence>
<reference evidence="2 3" key="1">
    <citation type="submission" date="2014-08" db="EMBL/GenBank/DDBJ databases">
        <title>Comparative genomics of the Paenibacillus odorifer group.</title>
        <authorList>
            <person name="den Bakker H.C."/>
            <person name="Tsai Y.-C."/>
            <person name="Martin N."/>
            <person name="Korlach J."/>
            <person name="Wiedmann M."/>
        </authorList>
    </citation>
    <scope>NUCLEOTIDE SEQUENCE [LARGE SCALE GENOMIC DNA]</scope>
    <source>
        <strain evidence="2 3">DSM 15220</strain>
    </source>
</reference>
<keyword evidence="1" id="KW-0812">Transmembrane</keyword>
<dbReference type="RefSeq" id="WP_025703615.1">
    <property type="nucleotide sequence ID" value="NZ_CP009287.1"/>
</dbReference>
<evidence type="ECO:0000313" key="2">
    <source>
        <dbReference type="EMBL" id="AIQ68701.1"/>
    </source>
</evidence>
<keyword evidence="3" id="KW-1185">Reference proteome</keyword>
<dbReference type="STRING" id="189425.PGRAT_14585"/>
<protein>
    <submittedName>
        <fullName evidence="2">Uncharacterized protein</fullName>
    </submittedName>
</protein>
<dbReference type="EMBL" id="CP009287">
    <property type="protein sequence ID" value="AIQ68701.1"/>
    <property type="molecule type" value="Genomic_DNA"/>
</dbReference>
<dbReference type="Proteomes" id="UP000029500">
    <property type="component" value="Chromosome"/>
</dbReference>
<dbReference type="eggNOG" id="ENOG50307EP">
    <property type="taxonomic scope" value="Bacteria"/>
</dbReference>
<dbReference type="AlphaFoldDB" id="A0A089M4J1"/>
<feature type="transmembrane region" description="Helical" evidence="1">
    <location>
        <begin position="175"/>
        <end position="197"/>
    </location>
</feature>
<dbReference type="OrthoDB" id="2569854at2"/>
<dbReference type="KEGG" id="pgm:PGRAT_14585"/>
<feature type="transmembrane region" description="Helical" evidence="1">
    <location>
        <begin position="60"/>
        <end position="83"/>
    </location>
</feature>
<dbReference type="HOGENOM" id="CLU_986384_0_0_9"/>
<keyword evidence="1" id="KW-0472">Membrane</keyword>
<keyword evidence="1" id="KW-1133">Transmembrane helix</keyword>
<feature type="transmembrane region" description="Helical" evidence="1">
    <location>
        <begin position="140"/>
        <end position="163"/>
    </location>
</feature>
<feature type="transmembrane region" description="Helical" evidence="1">
    <location>
        <begin position="95"/>
        <end position="120"/>
    </location>
</feature>
<feature type="transmembrane region" description="Helical" evidence="1">
    <location>
        <begin position="6"/>
        <end position="27"/>
    </location>
</feature>
<name>A0A089M4J1_9BACL</name>
<evidence type="ECO:0000256" key="1">
    <source>
        <dbReference type="SAM" id="Phobius"/>
    </source>
</evidence>
<organism evidence="2 3">
    <name type="scientific">Paenibacillus graminis</name>
    <dbReference type="NCBI Taxonomy" id="189425"/>
    <lineage>
        <taxon>Bacteria</taxon>
        <taxon>Bacillati</taxon>
        <taxon>Bacillota</taxon>
        <taxon>Bacilli</taxon>
        <taxon>Bacillales</taxon>
        <taxon>Paenibacillaceae</taxon>
        <taxon>Paenibacillus</taxon>
    </lineage>
</organism>
<accession>A0A089M4J1</accession>
<sequence length="282" mass="32437">MWNQIAEFPFIKTLGWGSIIIFIGTLVTQIRKLQPITTLSSTNVEKLLYSKEMRISVNMLTFLFHAFITTTISSGLCFLLYEVYTNFFNHATIEFFNIVTFVIFGFAMVSLLILFISANFKKGIIEVLFKSRDGRINSTLIILSIFAITSFCLFPNILVTSVITGNVGYKNNAELFAIFLAFLLVLTPVSSFNLVVLKRIWKLILKKLRSYSGEYYYILLDGNANKWFVYHQIEKDLFLIGDSELTEDSKVFKTIEKKELITKNIFVYRVLNDPEGSIEYSI</sequence>
<proteinExistence type="predicted"/>
<gene>
    <name evidence="2" type="ORF">PGRAT_14585</name>
</gene>